<organism evidence="2 3">
    <name type="scientific">Portunus trituberculatus</name>
    <name type="common">Swimming crab</name>
    <name type="synonym">Neptunus trituberculatus</name>
    <dbReference type="NCBI Taxonomy" id="210409"/>
    <lineage>
        <taxon>Eukaryota</taxon>
        <taxon>Metazoa</taxon>
        <taxon>Ecdysozoa</taxon>
        <taxon>Arthropoda</taxon>
        <taxon>Crustacea</taxon>
        <taxon>Multicrustacea</taxon>
        <taxon>Malacostraca</taxon>
        <taxon>Eumalacostraca</taxon>
        <taxon>Eucarida</taxon>
        <taxon>Decapoda</taxon>
        <taxon>Pleocyemata</taxon>
        <taxon>Brachyura</taxon>
        <taxon>Eubrachyura</taxon>
        <taxon>Portunoidea</taxon>
        <taxon>Portunidae</taxon>
        <taxon>Portuninae</taxon>
        <taxon>Portunus</taxon>
    </lineage>
</organism>
<sequence length="63" mass="6966">MEVMKKNVASVLLSKGLTNTTSEPTTEHLKSELRTKALPDTCINTNSIPEHSRSTKLPRNSTK</sequence>
<evidence type="ECO:0000313" key="3">
    <source>
        <dbReference type="Proteomes" id="UP000324222"/>
    </source>
</evidence>
<name>A0A5B7CIL4_PORTR</name>
<keyword evidence="3" id="KW-1185">Reference proteome</keyword>
<reference evidence="2 3" key="1">
    <citation type="submission" date="2019-05" db="EMBL/GenBank/DDBJ databases">
        <title>Another draft genome of Portunus trituberculatus and its Hox gene families provides insights of decapod evolution.</title>
        <authorList>
            <person name="Jeong J.-H."/>
            <person name="Song I."/>
            <person name="Kim S."/>
            <person name="Choi T."/>
            <person name="Kim D."/>
            <person name="Ryu S."/>
            <person name="Kim W."/>
        </authorList>
    </citation>
    <scope>NUCLEOTIDE SEQUENCE [LARGE SCALE GENOMIC DNA]</scope>
    <source>
        <tissue evidence="2">Muscle</tissue>
    </source>
</reference>
<feature type="compositionally biased region" description="Polar residues" evidence="1">
    <location>
        <begin position="42"/>
        <end position="63"/>
    </location>
</feature>
<dbReference type="AlphaFoldDB" id="A0A5B7CIL4"/>
<accession>A0A5B7CIL4</accession>
<gene>
    <name evidence="2" type="ORF">E2C01_001956</name>
</gene>
<comment type="caution">
    <text evidence="2">The sequence shown here is derived from an EMBL/GenBank/DDBJ whole genome shotgun (WGS) entry which is preliminary data.</text>
</comment>
<evidence type="ECO:0000313" key="2">
    <source>
        <dbReference type="EMBL" id="MPC09349.1"/>
    </source>
</evidence>
<dbReference type="EMBL" id="VSRR010000065">
    <property type="protein sequence ID" value="MPC09349.1"/>
    <property type="molecule type" value="Genomic_DNA"/>
</dbReference>
<dbReference type="Proteomes" id="UP000324222">
    <property type="component" value="Unassembled WGS sequence"/>
</dbReference>
<proteinExistence type="predicted"/>
<evidence type="ECO:0000256" key="1">
    <source>
        <dbReference type="SAM" id="MobiDB-lite"/>
    </source>
</evidence>
<feature type="region of interest" description="Disordered" evidence="1">
    <location>
        <begin position="41"/>
        <end position="63"/>
    </location>
</feature>
<protein>
    <submittedName>
        <fullName evidence="2">Uncharacterized protein</fullName>
    </submittedName>
</protein>